<name>A0A411E8B6_9FLAO</name>
<sequence>MNIIKLPLRVPVLVWNVLTTTFFWTTTMRMLLKPEISGWGIFNFGGEGLKGDYWLPPLIVFLALLVFYLEGRGKFRTIYHIMIISWNLLITGAVVYGNFHSSTQVSFDTWGVNISFIWLLVPFILFLILTVALVVQEKNGKHLIPCYEWSKINWKPLVIAILLFPVALLFFRLGEGFNWLIKIAVGATIIQWILLTEVLGRPYKKK</sequence>
<dbReference type="AlphaFoldDB" id="A0A411E8B6"/>
<keyword evidence="1" id="KW-0472">Membrane</keyword>
<evidence type="ECO:0000313" key="3">
    <source>
        <dbReference type="Proteomes" id="UP000290889"/>
    </source>
</evidence>
<feature type="transmembrane region" description="Helical" evidence="1">
    <location>
        <begin position="12"/>
        <end position="32"/>
    </location>
</feature>
<keyword evidence="3" id="KW-1185">Reference proteome</keyword>
<accession>A0A411E8B6</accession>
<dbReference type="Proteomes" id="UP000290889">
    <property type="component" value="Chromosome"/>
</dbReference>
<keyword evidence="1" id="KW-1133">Transmembrane helix</keyword>
<feature type="transmembrane region" description="Helical" evidence="1">
    <location>
        <begin position="52"/>
        <end position="70"/>
    </location>
</feature>
<protein>
    <submittedName>
        <fullName evidence="2">Uncharacterized protein</fullName>
    </submittedName>
</protein>
<feature type="transmembrane region" description="Helical" evidence="1">
    <location>
        <begin position="77"/>
        <end position="96"/>
    </location>
</feature>
<feature type="transmembrane region" description="Helical" evidence="1">
    <location>
        <begin position="116"/>
        <end position="135"/>
    </location>
</feature>
<organism evidence="2 3">
    <name type="scientific">Muriicola soli</name>
    <dbReference type="NCBI Taxonomy" id="2507538"/>
    <lineage>
        <taxon>Bacteria</taxon>
        <taxon>Pseudomonadati</taxon>
        <taxon>Bacteroidota</taxon>
        <taxon>Flavobacteriia</taxon>
        <taxon>Flavobacteriales</taxon>
        <taxon>Flavobacteriaceae</taxon>
        <taxon>Muriicola</taxon>
    </lineage>
</organism>
<gene>
    <name evidence="2" type="ORF">EQY75_05140</name>
</gene>
<reference evidence="2 3" key="1">
    <citation type="submission" date="2019-01" db="EMBL/GenBank/DDBJ databases">
        <title>Muriicola soli sp. nov., isolated from soil.</title>
        <authorList>
            <person name="Kang H.J."/>
            <person name="Kim S.B."/>
        </authorList>
    </citation>
    <scope>NUCLEOTIDE SEQUENCE [LARGE SCALE GENOMIC DNA]</scope>
    <source>
        <strain evidence="2 3">MMS17-SY002</strain>
    </source>
</reference>
<feature type="transmembrane region" description="Helical" evidence="1">
    <location>
        <begin position="179"/>
        <end position="200"/>
    </location>
</feature>
<dbReference type="KEGG" id="mur:EQY75_05140"/>
<dbReference type="EMBL" id="CP035544">
    <property type="protein sequence ID" value="QBA63975.1"/>
    <property type="molecule type" value="Genomic_DNA"/>
</dbReference>
<evidence type="ECO:0000313" key="2">
    <source>
        <dbReference type="EMBL" id="QBA63975.1"/>
    </source>
</evidence>
<dbReference type="RefSeq" id="WP_129603465.1">
    <property type="nucleotide sequence ID" value="NZ_CP035544.1"/>
</dbReference>
<evidence type="ECO:0000256" key="1">
    <source>
        <dbReference type="SAM" id="Phobius"/>
    </source>
</evidence>
<feature type="transmembrane region" description="Helical" evidence="1">
    <location>
        <begin position="156"/>
        <end position="173"/>
    </location>
</feature>
<keyword evidence="1" id="KW-0812">Transmembrane</keyword>
<proteinExistence type="predicted"/>
<dbReference type="OrthoDB" id="1435593at2"/>